<reference evidence="2" key="1">
    <citation type="journal article" date="2017" name="Nat. Microbiol.">
        <title>Global analysis of biosynthetic gene clusters reveals vast potential of secondary metabolite production in Penicillium species.</title>
        <authorList>
            <person name="Nielsen J.C."/>
            <person name="Grijseels S."/>
            <person name="Prigent S."/>
            <person name="Ji B."/>
            <person name="Dainat J."/>
            <person name="Nielsen K.F."/>
            <person name="Frisvad J.C."/>
            <person name="Workman M."/>
            <person name="Nielsen J."/>
        </authorList>
    </citation>
    <scope>NUCLEOTIDE SEQUENCE [LARGE SCALE GENOMIC DNA]</scope>
    <source>
        <strain evidence="2">IBT 29486</strain>
    </source>
</reference>
<gene>
    <name evidence="1" type="ORF">PENVUL_c001G05626</name>
</gene>
<name>A0A1V6SE21_9EURO</name>
<dbReference type="OrthoDB" id="4500639at2759"/>
<protein>
    <submittedName>
        <fullName evidence="1">Uncharacterized protein</fullName>
    </submittedName>
</protein>
<dbReference type="Proteomes" id="UP000191518">
    <property type="component" value="Unassembled WGS sequence"/>
</dbReference>
<proteinExistence type="predicted"/>
<keyword evidence="2" id="KW-1185">Reference proteome</keyword>
<evidence type="ECO:0000313" key="1">
    <source>
        <dbReference type="EMBL" id="OQE12168.1"/>
    </source>
</evidence>
<dbReference type="AlphaFoldDB" id="A0A1V6SE21"/>
<dbReference type="EMBL" id="MDYP01000001">
    <property type="protein sequence ID" value="OQE12168.1"/>
    <property type="molecule type" value="Genomic_DNA"/>
</dbReference>
<comment type="caution">
    <text evidence="1">The sequence shown here is derived from an EMBL/GenBank/DDBJ whole genome shotgun (WGS) entry which is preliminary data.</text>
</comment>
<evidence type="ECO:0000313" key="2">
    <source>
        <dbReference type="Proteomes" id="UP000191518"/>
    </source>
</evidence>
<sequence length="75" mass="8693">MSYRPYGHLNVLDTSTQETCIQLQIRYACGHSTGGEFIKCPRHMEKEDERCPGRQIQHIDAKNSSHKCRLCLRSE</sequence>
<organism evidence="1 2">
    <name type="scientific">Penicillium vulpinum</name>
    <dbReference type="NCBI Taxonomy" id="29845"/>
    <lineage>
        <taxon>Eukaryota</taxon>
        <taxon>Fungi</taxon>
        <taxon>Dikarya</taxon>
        <taxon>Ascomycota</taxon>
        <taxon>Pezizomycotina</taxon>
        <taxon>Eurotiomycetes</taxon>
        <taxon>Eurotiomycetidae</taxon>
        <taxon>Eurotiales</taxon>
        <taxon>Aspergillaceae</taxon>
        <taxon>Penicillium</taxon>
    </lineage>
</organism>
<accession>A0A1V6SE21</accession>